<evidence type="ECO:0000313" key="1">
    <source>
        <dbReference type="EMBL" id="AGK56271.1"/>
    </source>
</evidence>
<name>N0B6V1_9HYPH</name>
<sequence length="65" mass="6932">MRCSQFGGAFFDCGGTTSPRASSADVAADIAEPTIRNIVHSFYEKARRDDMLGSIFGARVQNCGA</sequence>
<dbReference type="HOGENOM" id="CLU_2843928_0_0_5"/>
<proteinExistence type="predicted"/>
<dbReference type="AlphaFoldDB" id="N0B6V1"/>
<dbReference type="KEGG" id="hdt:HYPDE_22923"/>
<protein>
    <submittedName>
        <fullName evidence="1">Uncharacterized protein</fullName>
    </submittedName>
</protein>
<evidence type="ECO:0000313" key="2">
    <source>
        <dbReference type="Proteomes" id="UP000005952"/>
    </source>
</evidence>
<gene>
    <name evidence="1" type="ORF">HYPDE_22923</name>
</gene>
<organism evidence="1 2">
    <name type="scientific">Hyphomicrobium denitrificans 1NES1</name>
    <dbReference type="NCBI Taxonomy" id="670307"/>
    <lineage>
        <taxon>Bacteria</taxon>
        <taxon>Pseudomonadati</taxon>
        <taxon>Pseudomonadota</taxon>
        <taxon>Alphaproteobacteria</taxon>
        <taxon>Hyphomicrobiales</taxon>
        <taxon>Hyphomicrobiaceae</taxon>
        <taxon>Hyphomicrobium</taxon>
    </lineage>
</organism>
<dbReference type="STRING" id="670307.HYPDE_22923"/>
<dbReference type="Gene3D" id="1.10.490.10">
    <property type="entry name" value="Globins"/>
    <property type="match status" value="1"/>
</dbReference>
<dbReference type="InterPro" id="IPR012292">
    <property type="entry name" value="Globin/Proto"/>
</dbReference>
<dbReference type="Proteomes" id="UP000005952">
    <property type="component" value="Chromosome"/>
</dbReference>
<accession>N0B6V1</accession>
<reference evidence="1 2" key="1">
    <citation type="journal article" date="2013" name="Genome Announc.">
        <title>Genome sequences for three denitrifying bacterial strains isolated from a uranium- and nitrate-contaminated subsurface environment.</title>
        <authorList>
            <person name="Venkatramanan R."/>
            <person name="Prakash O."/>
            <person name="Woyke T."/>
            <person name="Chain P."/>
            <person name="Goodwin L.A."/>
            <person name="Watson D."/>
            <person name="Brooks S."/>
            <person name="Kostka J.E."/>
            <person name="Green S.J."/>
        </authorList>
    </citation>
    <scope>NUCLEOTIDE SEQUENCE [LARGE SCALE GENOMIC DNA]</scope>
    <source>
        <strain evidence="1 2">1NES1</strain>
    </source>
</reference>
<dbReference type="GO" id="GO:0020037">
    <property type="term" value="F:heme binding"/>
    <property type="evidence" value="ECO:0007669"/>
    <property type="project" value="InterPro"/>
</dbReference>
<dbReference type="GO" id="GO:0019825">
    <property type="term" value="F:oxygen binding"/>
    <property type="evidence" value="ECO:0007669"/>
    <property type="project" value="InterPro"/>
</dbReference>
<dbReference type="EMBL" id="CP005587">
    <property type="protein sequence ID" value="AGK56271.1"/>
    <property type="molecule type" value="Genomic_DNA"/>
</dbReference>
<keyword evidence="2" id="KW-1185">Reference proteome</keyword>